<dbReference type="GO" id="GO:0016020">
    <property type="term" value="C:membrane"/>
    <property type="evidence" value="ECO:0007669"/>
    <property type="project" value="UniProtKB-SubCell"/>
</dbReference>
<dbReference type="InterPro" id="IPR006694">
    <property type="entry name" value="Fatty_acid_hydroxylase"/>
</dbReference>
<keyword evidence="2 5" id="KW-0812">Transmembrane</keyword>
<gene>
    <name evidence="7" type="ORF">N7463_002394</name>
</gene>
<dbReference type="GO" id="GO:0005506">
    <property type="term" value="F:iron ion binding"/>
    <property type="evidence" value="ECO:0007669"/>
    <property type="project" value="InterPro"/>
</dbReference>
<dbReference type="InterPro" id="IPR050307">
    <property type="entry name" value="Sterol_Desaturase_Related"/>
</dbReference>
<dbReference type="Pfam" id="PF04116">
    <property type="entry name" value="FA_hydroxylase"/>
    <property type="match status" value="1"/>
</dbReference>
<evidence type="ECO:0000256" key="3">
    <source>
        <dbReference type="ARBA" id="ARBA00022989"/>
    </source>
</evidence>
<dbReference type="OrthoDB" id="408954at2759"/>
<comment type="caution">
    <text evidence="7">The sequence shown here is derived from an EMBL/GenBank/DDBJ whole genome shotgun (WGS) entry which is preliminary data.</text>
</comment>
<feature type="transmembrane region" description="Helical" evidence="5">
    <location>
        <begin position="139"/>
        <end position="160"/>
    </location>
</feature>
<dbReference type="PANTHER" id="PTHR11863">
    <property type="entry name" value="STEROL DESATURASE"/>
    <property type="match status" value="1"/>
</dbReference>
<keyword evidence="4 5" id="KW-0472">Membrane</keyword>
<keyword evidence="3 5" id="KW-1133">Transmembrane helix</keyword>
<dbReference type="EMBL" id="JAPWDS010000002">
    <property type="protein sequence ID" value="KAJ5512842.1"/>
    <property type="molecule type" value="Genomic_DNA"/>
</dbReference>
<reference evidence="7" key="2">
    <citation type="journal article" date="2023" name="IMA Fungus">
        <title>Comparative genomic study of the Penicillium genus elucidates a diverse pangenome and 15 lateral gene transfer events.</title>
        <authorList>
            <person name="Petersen C."/>
            <person name="Sorensen T."/>
            <person name="Nielsen M.R."/>
            <person name="Sondergaard T.E."/>
            <person name="Sorensen J.L."/>
            <person name="Fitzpatrick D.A."/>
            <person name="Frisvad J.C."/>
            <person name="Nielsen K.L."/>
        </authorList>
    </citation>
    <scope>NUCLEOTIDE SEQUENCE</scope>
    <source>
        <strain evidence="7">IBT 29495</strain>
    </source>
</reference>
<feature type="domain" description="Fatty acid hydroxylase" evidence="6">
    <location>
        <begin position="189"/>
        <end position="309"/>
    </location>
</feature>
<proteinExistence type="predicted"/>
<evidence type="ECO:0000256" key="4">
    <source>
        <dbReference type="ARBA" id="ARBA00023136"/>
    </source>
</evidence>
<dbReference type="AlphaFoldDB" id="A0A9W9XZ41"/>
<reference evidence="7" key="1">
    <citation type="submission" date="2022-12" db="EMBL/GenBank/DDBJ databases">
        <authorList>
            <person name="Petersen C."/>
        </authorList>
    </citation>
    <scope>NUCLEOTIDE SEQUENCE</scope>
    <source>
        <strain evidence="7">IBT 29495</strain>
    </source>
</reference>
<sequence length="353" mass="39537">MASQGTHPEAVSHGPPAGSRGFKNLIPKDLSGSPIPHSQRWVYSTSALTNGKFRSVSANVALIVAYVSFNSSAVGHRFYNHLDDAYDEITVNIWGTFIITTVFFWACAAVFAVPDLTGWPRWLFKYKTQPFVRVSGREYARIALIGLRNQVVVVLPLVYLTSVFGPSKPVGTSLLPSSTQAVTTILFDLFCTEMGFYYIHRAFHSKQLYARFHKQHHEFTAPVGLASTYCTMTEHIFSNLLPNAIGSMIVPHHWSQTIFSFLLLTFGTICTHSGYNTPWLPSNLQHDFHHFAFTENFGPTGLFDAIHSTNKKFKQTLQEAMLRVGGDDEMARKLVLENLAVIESKESEAKLKK</sequence>
<evidence type="ECO:0000256" key="2">
    <source>
        <dbReference type="ARBA" id="ARBA00022692"/>
    </source>
</evidence>
<evidence type="ECO:0000313" key="7">
    <source>
        <dbReference type="EMBL" id="KAJ5512842.1"/>
    </source>
</evidence>
<dbReference type="Proteomes" id="UP001149954">
    <property type="component" value="Unassembled WGS sequence"/>
</dbReference>
<comment type="subcellular location">
    <subcellularLocation>
        <location evidence="1">Membrane</location>
    </subcellularLocation>
</comment>
<evidence type="ECO:0000259" key="6">
    <source>
        <dbReference type="Pfam" id="PF04116"/>
    </source>
</evidence>
<organism evidence="7 8">
    <name type="scientific">Penicillium fimorum</name>
    <dbReference type="NCBI Taxonomy" id="1882269"/>
    <lineage>
        <taxon>Eukaryota</taxon>
        <taxon>Fungi</taxon>
        <taxon>Dikarya</taxon>
        <taxon>Ascomycota</taxon>
        <taxon>Pezizomycotina</taxon>
        <taxon>Eurotiomycetes</taxon>
        <taxon>Eurotiomycetidae</taxon>
        <taxon>Eurotiales</taxon>
        <taxon>Aspergillaceae</taxon>
        <taxon>Penicillium</taxon>
    </lineage>
</organism>
<dbReference type="GO" id="GO:0008610">
    <property type="term" value="P:lipid biosynthetic process"/>
    <property type="evidence" value="ECO:0007669"/>
    <property type="project" value="InterPro"/>
</dbReference>
<evidence type="ECO:0000313" key="8">
    <source>
        <dbReference type="Proteomes" id="UP001149954"/>
    </source>
</evidence>
<evidence type="ECO:0000256" key="5">
    <source>
        <dbReference type="SAM" id="Phobius"/>
    </source>
</evidence>
<evidence type="ECO:0000256" key="1">
    <source>
        <dbReference type="ARBA" id="ARBA00004370"/>
    </source>
</evidence>
<accession>A0A9W9XZ41</accession>
<name>A0A9W9XZ41_9EURO</name>
<feature type="transmembrane region" description="Helical" evidence="5">
    <location>
        <begin position="60"/>
        <end position="79"/>
    </location>
</feature>
<feature type="transmembrane region" description="Helical" evidence="5">
    <location>
        <begin position="180"/>
        <end position="199"/>
    </location>
</feature>
<protein>
    <recommendedName>
        <fullName evidence="6">Fatty acid hydroxylase domain-containing protein</fullName>
    </recommendedName>
</protein>
<feature type="transmembrane region" description="Helical" evidence="5">
    <location>
        <begin position="91"/>
        <end position="118"/>
    </location>
</feature>
<dbReference type="GO" id="GO:0016491">
    <property type="term" value="F:oxidoreductase activity"/>
    <property type="evidence" value="ECO:0007669"/>
    <property type="project" value="InterPro"/>
</dbReference>
<keyword evidence="8" id="KW-1185">Reference proteome</keyword>